<dbReference type="EMBL" id="JACSQT010000001">
    <property type="protein sequence ID" value="MBD7936254.1"/>
    <property type="molecule type" value="Genomic_DNA"/>
</dbReference>
<proteinExistence type="predicted"/>
<accession>A0ABR8QLE3</accession>
<keyword evidence="6 10" id="KW-0067">ATP-binding</keyword>
<feature type="domain" description="ABC transporter" evidence="9">
    <location>
        <begin position="7"/>
        <end position="242"/>
    </location>
</feature>
<keyword evidence="8" id="KW-0472">Membrane</keyword>
<comment type="caution">
    <text evidence="10">The sequence shown here is derived from an EMBL/GenBank/DDBJ whole genome shotgun (WGS) entry which is preliminary data.</text>
</comment>
<dbReference type="InterPro" id="IPR050107">
    <property type="entry name" value="ABC_carbohydrate_import_ATPase"/>
</dbReference>
<evidence type="ECO:0000313" key="11">
    <source>
        <dbReference type="Proteomes" id="UP000657931"/>
    </source>
</evidence>
<reference evidence="10 11" key="1">
    <citation type="submission" date="2020-08" db="EMBL/GenBank/DDBJ databases">
        <title>A Genomic Blueprint of the Chicken Gut Microbiome.</title>
        <authorList>
            <person name="Gilroy R."/>
            <person name="Ravi A."/>
            <person name="Getino M."/>
            <person name="Pursley I."/>
            <person name="Horton D.L."/>
            <person name="Alikhan N.-F."/>
            <person name="Baker D."/>
            <person name="Gharbi K."/>
            <person name="Hall N."/>
            <person name="Watson M."/>
            <person name="Adriaenssens E.M."/>
            <person name="Foster-Nyarko E."/>
            <person name="Jarju S."/>
            <person name="Secka A."/>
            <person name="Antonio M."/>
            <person name="Oren A."/>
            <person name="Chaudhuri R."/>
            <person name="La Ragione R.M."/>
            <person name="Hildebrand F."/>
            <person name="Pallen M.J."/>
        </authorList>
    </citation>
    <scope>NUCLEOTIDE SEQUENCE [LARGE SCALE GENOMIC DNA]</scope>
    <source>
        <strain evidence="10 11">Sa5YUA1</strain>
    </source>
</reference>
<keyword evidence="3" id="KW-0762">Sugar transport</keyword>
<dbReference type="PANTHER" id="PTHR43790">
    <property type="entry name" value="CARBOHYDRATE TRANSPORT ATP-BINDING PROTEIN MG119-RELATED"/>
    <property type="match status" value="1"/>
</dbReference>
<evidence type="ECO:0000259" key="9">
    <source>
        <dbReference type="PROSITE" id="PS50893"/>
    </source>
</evidence>
<dbReference type="CDD" id="cd03216">
    <property type="entry name" value="ABC_Carb_Monos_I"/>
    <property type="match status" value="1"/>
</dbReference>
<keyword evidence="7" id="KW-1278">Translocase</keyword>
<evidence type="ECO:0000256" key="2">
    <source>
        <dbReference type="ARBA" id="ARBA00022475"/>
    </source>
</evidence>
<sequence>MKQSSIIEMKNIHKSFYSVEVLKGVDFDLRAGEIHALMGENGAGKSTLIKILTGIHESNQGDIYYKGNKTVFSSPKDAEKNGIAVIHQELNIIPYLTVAENMFLGKELNTFGLLKTREMNVKAEKYLKRLGIEMDVKLPAGELSVGQQQMIEIARAIAANSEVLIMDEPTAALTDREIDTLFTVIDQLRKENVAIIYISHRMEEIFKMCDRITVLRDGQSIGTKYTTDTSFDEIVKMMVGREIGERYPARTATIGDVFFKVENLSVKGHFSNISFDVRKGEILGVAGLMGAGRTEIMEAIFGSRKKSSGKIYLNGQELHIRAPKQAIAAGIGFITEDRKDEGLILGLSVRENLAVPNLKALSQSAIMSTKKEKAFSKEMIEKLKIKTAGPEQEVKNLSGGNQQKVVFGKWLGIDPTLLILDEPTRGVDVGAKKEIYTIMNEETMKGHSIIMVSSELPEILGMSDRIMVIHEGKVAAILEKTDATQEKIMEAATGGNKA</sequence>
<dbReference type="SMART" id="SM00382">
    <property type="entry name" value="AAA"/>
    <property type="match status" value="2"/>
</dbReference>
<dbReference type="Pfam" id="PF00005">
    <property type="entry name" value="ABC_tran"/>
    <property type="match status" value="2"/>
</dbReference>
<keyword evidence="11" id="KW-1185">Reference proteome</keyword>
<organism evidence="10 11">
    <name type="scientific">Cytobacillus stercorigallinarum</name>
    <dbReference type="NCBI Taxonomy" id="2762240"/>
    <lineage>
        <taxon>Bacteria</taxon>
        <taxon>Bacillati</taxon>
        <taxon>Bacillota</taxon>
        <taxon>Bacilli</taxon>
        <taxon>Bacillales</taxon>
        <taxon>Bacillaceae</taxon>
        <taxon>Cytobacillus</taxon>
    </lineage>
</organism>
<keyword evidence="5" id="KW-0547">Nucleotide-binding</keyword>
<evidence type="ECO:0000256" key="3">
    <source>
        <dbReference type="ARBA" id="ARBA00022597"/>
    </source>
</evidence>
<dbReference type="Proteomes" id="UP000657931">
    <property type="component" value="Unassembled WGS sequence"/>
</dbReference>
<evidence type="ECO:0000256" key="5">
    <source>
        <dbReference type="ARBA" id="ARBA00022741"/>
    </source>
</evidence>
<dbReference type="InterPro" id="IPR017871">
    <property type="entry name" value="ABC_transporter-like_CS"/>
</dbReference>
<dbReference type="InterPro" id="IPR003593">
    <property type="entry name" value="AAA+_ATPase"/>
</dbReference>
<dbReference type="SUPFAM" id="SSF52540">
    <property type="entry name" value="P-loop containing nucleoside triphosphate hydrolases"/>
    <property type="match status" value="2"/>
</dbReference>
<keyword evidence="2" id="KW-1003">Cell membrane</keyword>
<keyword evidence="4" id="KW-0677">Repeat</keyword>
<evidence type="ECO:0000256" key="8">
    <source>
        <dbReference type="ARBA" id="ARBA00023136"/>
    </source>
</evidence>
<protein>
    <submittedName>
        <fullName evidence="10">Sugar ABC transporter ATP-binding protein</fullName>
    </submittedName>
</protein>
<dbReference type="PROSITE" id="PS50893">
    <property type="entry name" value="ABC_TRANSPORTER_2"/>
    <property type="match status" value="2"/>
</dbReference>
<dbReference type="InterPro" id="IPR027417">
    <property type="entry name" value="P-loop_NTPase"/>
</dbReference>
<dbReference type="InterPro" id="IPR003439">
    <property type="entry name" value="ABC_transporter-like_ATP-bd"/>
</dbReference>
<name>A0ABR8QLE3_9BACI</name>
<evidence type="ECO:0000256" key="1">
    <source>
        <dbReference type="ARBA" id="ARBA00022448"/>
    </source>
</evidence>
<dbReference type="CDD" id="cd03215">
    <property type="entry name" value="ABC_Carb_Monos_II"/>
    <property type="match status" value="1"/>
</dbReference>
<dbReference type="RefSeq" id="WP_191811216.1">
    <property type="nucleotide sequence ID" value="NZ_JACSQT010000001.1"/>
</dbReference>
<dbReference type="PROSITE" id="PS00211">
    <property type="entry name" value="ABC_TRANSPORTER_1"/>
    <property type="match status" value="2"/>
</dbReference>
<feature type="domain" description="ABC transporter" evidence="9">
    <location>
        <begin position="252"/>
        <end position="496"/>
    </location>
</feature>
<gene>
    <name evidence="10" type="ORF">H9655_04375</name>
</gene>
<evidence type="ECO:0000313" key="10">
    <source>
        <dbReference type="EMBL" id="MBD7936254.1"/>
    </source>
</evidence>
<evidence type="ECO:0000256" key="6">
    <source>
        <dbReference type="ARBA" id="ARBA00022840"/>
    </source>
</evidence>
<evidence type="ECO:0000256" key="7">
    <source>
        <dbReference type="ARBA" id="ARBA00022967"/>
    </source>
</evidence>
<evidence type="ECO:0000256" key="4">
    <source>
        <dbReference type="ARBA" id="ARBA00022737"/>
    </source>
</evidence>
<dbReference type="Gene3D" id="3.40.50.300">
    <property type="entry name" value="P-loop containing nucleotide triphosphate hydrolases"/>
    <property type="match status" value="2"/>
</dbReference>
<keyword evidence="1" id="KW-0813">Transport</keyword>
<dbReference type="PANTHER" id="PTHR43790:SF3">
    <property type="entry name" value="D-ALLOSE IMPORT ATP-BINDING PROTEIN ALSA-RELATED"/>
    <property type="match status" value="1"/>
</dbReference>
<dbReference type="GO" id="GO:0005524">
    <property type="term" value="F:ATP binding"/>
    <property type="evidence" value="ECO:0007669"/>
    <property type="project" value="UniProtKB-KW"/>
</dbReference>